<proteinExistence type="predicted"/>
<dbReference type="RefSeq" id="WP_027306275.1">
    <property type="nucleotide sequence ID" value="NZ_CP063091.1"/>
</dbReference>
<protein>
    <submittedName>
        <fullName evidence="1">Uncharacterized protein</fullName>
    </submittedName>
</protein>
<dbReference type="Proteomes" id="UP000594874">
    <property type="component" value="Chromosome"/>
</dbReference>
<gene>
    <name evidence="1" type="ORF">A0071_06125</name>
</gene>
<evidence type="ECO:0000313" key="2">
    <source>
        <dbReference type="Proteomes" id="UP000594874"/>
    </source>
</evidence>
<organism evidence="1 2">
    <name type="scientific">Campylobacter cuniculorum</name>
    <dbReference type="NCBI Taxonomy" id="374106"/>
    <lineage>
        <taxon>Bacteria</taxon>
        <taxon>Pseudomonadati</taxon>
        <taxon>Campylobacterota</taxon>
        <taxon>Epsilonproteobacteria</taxon>
        <taxon>Campylobacterales</taxon>
        <taxon>Campylobacteraceae</taxon>
        <taxon>Campylobacter</taxon>
    </lineage>
</organism>
<keyword evidence="2" id="KW-1185">Reference proteome</keyword>
<sequence length="72" mass="8532">MDFYIQGHSGCSLKIINDKLIFKSSQPNYLPRLKKQCEKQKEFYELYKHHRALIIPKVLYENFNTERLGGGI</sequence>
<reference evidence="1 2" key="1">
    <citation type="submission" date="2020-10" db="EMBL/GenBank/DDBJ databases">
        <title>Campylobacter and Helicobacter PacBio genomes.</title>
        <authorList>
            <person name="Lane C."/>
        </authorList>
    </citation>
    <scope>NUCLEOTIDE SEQUENCE [LARGE SCALE GENOMIC DNA]</scope>
    <source>
        <strain evidence="1 2">2010D-8469</strain>
    </source>
</reference>
<name>A0ABX6TW08_9BACT</name>
<accession>A0ABX6TW08</accession>
<evidence type="ECO:0000313" key="1">
    <source>
        <dbReference type="EMBL" id="QOR03761.1"/>
    </source>
</evidence>
<dbReference type="EMBL" id="CP063091">
    <property type="protein sequence ID" value="QOR03761.1"/>
    <property type="molecule type" value="Genomic_DNA"/>
</dbReference>